<reference evidence="2 3" key="1">
    <citation type="submission" date="2019-04" db="EMBL/GenBank/DDBJ databases">
        <title>Lewinella litorea sp. nov., isolated from a marine sand.</title>
        <authorList>
            <person name="Yoon J.-H."/>
        </authorList>
    </citation>
    <scope>NUCLEOTIDE SEQUENCE [LARGE SCALE GENOMIC DNA]</scope>
    <source>
        <strain evidence="2 3">HSMS-39</strain>
    </source>
</reference>
<protein>
    <recommendedName>
        <fullName evidence="1">Transposase IS200-like domain-containing protein</fullName>
    </recommendedName>
</protein>
<organism evidence="2 3">
    <name type="scientific">Neolewinella litorea</name>
    <dbReference type="NCBI Taxonomy" id="2562452"/>
    <lineage>
        <taxon>Bacteria</taxon>
        <taxon>Pseudomonadati</taxon>
        <taxon>Bacteroidota</taxon>
        <taxon>Saprospiria</taxon>
        <taxon>Saprospirales</taxon>
        <taxon>Lewinellaceae</taxon>
        <taxon>Neolewinella</taxon>
    </lineage>
</organism>
<accession>A0A4S4NHK3</accession>
<dbReference type="SMART" id="SM01321">
    <property type="entry name" value="Y1_Tnp"/>
    <property type="match status" value="1"/>
</dbReference>
<dbReference type="AlphaFoldDB" id="A0A4S4NHK3"/>
<dbReference type="RefSeq" id="WP_136460378.1">
    <property type="nucleotide sequence ID" value="NZ_SRSF01000011.1"/>
</dbReference>
<dbReference type="GO" id="GO:0006313">
    <property type="term" value="P:DNA transposition"/>
    <property type="evidence" value="ECO:0007669"/>
    <property type="project" value="InterPro"/>
</dbReference>
<dbReference type="PANTHER" id="PTHR36966">
    <property type="entry name" value="REP-ASSOCIATED TYROSINE TRANSPOSASE"/>
    <property type="match status" value="1"/>
</dbReference>
<feature type="domain" description="Transposase IS200-like" evidence="1">
    <location>
        <begin position="88"/>
        <end position="200"/>
    </location>
</feature>
<evidence type="ECO:0000259" key="1">
    <source>
        <dbReference type="SMART" id="SM01321"/>
    </source>
</evidence>
<dbReference type="InterPro" id="IPR052715">
    <property type="entry name" value="RAYT_transposase"/>
</dbReference>
<dbReference type="InterPro" id="IPR002686">
    <property type="entry name" value="Transposase_17"/>
</dbReference>
<keyword evidence="3" id="KW-1185">Reference proteome</keyword>
<dbReference type="Gene3D" id="3.30.70.1290">
    <property type="entry name" value="Transposase IS200-like"/>
    <property type="match status" value="1"/>
</dbReference>
<dbReference type="EMBL" id="SRSF01000011">
    <property type="protein sequence ID" value="THH35580.1"/>
    <property type="molecule type" value="Genomic_DNA"/>
</dbReference>
<comment type="caution">
    <text evidence="2">The sequence shown here is derived from an EMBL/GenBank/DDBJ whole genome shotgun (WGS) entry which is preliminary data.</text>
</comment>
<dbReference type="GO" id="GO:0004803">
    <property type="term" value="F:transposase activity"/>
    <property type="evidence" value="ECO:0007669"/>
    <property type="project" value="InterPro"/>
</dbReference>
<dbReference type="Pfam" id="PF01797">
    <property type="entry name" value="Y1_Tnp"/>
    <property type="match status" value="1"/>
</dbReference>
<dbReference type="SUPFAM" id="SSF143422">
    <property type="entry name" value="Transposase IS200-like"/>
    <property type="match status" value="1"/>
</dbReference>
<dbReference type="GO" id="GO:0043565">
    <property type="term" value="F:sequence-specific DNA binding"/>
    <property type="evidence" value="ECO:0007669"/>
    <property type="project" value="TreeGrafter"/>
</dbReference>
<name>A0A4S4NHK3_9BACT</name>
<dbReference type="OrthoDB" id="9794403at2"/>
<sequence>MHPSPLLATITDRDRGNISHFWLGHRPVHITYRLHGSIPRVELLRIAQHRTEALLARDKRMEKVSSRYHAEALAQETHRISSHVELELEAALHRGSQGPFHLEQTELRNIVLDSWKFLQKEIEVYAVCVMSNHVHAVVGAPPSSHSIDLGRLMDRHKSHTARHCNRILGATGQPFWATNYFDRTVRDGKFLTVMWYVLNNPVKSGLVTSWEAWPGTYLNSRYLAHFV</sequence>
<dbReference type="Proteomes" id="UP000308528">
    <property type="component" value="Unassembled WGS sequence"/>
</dbReference>
<gene>
    <name evidence="2" type="ORF">E4021_15945</name>
</gene>
<dbReference type="PANTHER" id="PTHR36966:SF1">
    <property type="entry name" value="REP-ASSOCIATED TYROSINE TRANSPOSASE"/>
    <property type="match status" value="1"/>
</dbReference>
<dbReference type="InterPro" id="IPR036515">
    <property type="entry name" value="Transposase_17_sf"/>
</dbReference>
<evidence type="ECO:0000313" key="3">
    <source>
        <dbReference type="Proteomes" id="UP000308528"/>
    </source>
</evidence>
<proteinExistence type="predicted"/>
<evidence type="ECO:0000313" key="2">
    <source>
        <dbReference type="EMBL" id="THH35580.1"/>
    </source>
</evidence>